<comment type="caution">
    <text evidence="2">The sequence shown here is derived from an EMBL/GenBank/DDBJ whole genome shotgun (WGS) entry which is preliminary data.</text>
</comment>
<accession>A0AA38CDJ0</accession>
<feature type="domain" description="Reverse transcriptase" evidence="1">
    <location>
        <begin position="120"/>
        <end position="222"/>
    </location>
</feature>
<evidence type="ECO:0000313" key="2">
    <source>
        <dbReference type="EMBL" id="KAH9297013.1"/>
    </source>
</evidence>
<reference evidence="2 3" key="1">
    <citation type="journal article" date="2021" name="Nat. Plants">
        <title>The Taxus genome provides insights into paclitaxel biosynthesis.</title>
        <authorList>
            <person name="Xiong X."/>
            <person name="Gou J."/>
            <person name="Liao Q."/>
            <person name="Li Y."/>
            <person name="Zhou Q."/>
            <person name="Bi G."/>
            <person name="Li C."/>
            <person name="Du R."/>
            <person name="Wang X."/>
            <person name="Sun T."/>
            <person name="Guo L."/>
            <person name="Liang H."/>
            <person name="Lu P."/>
            <person name="Wu Y."/>
            <person name="Zhang Z."/>
            <person name="Ro D.K."/>
            <person name="Shang Y."/>
            <person name="Huang S."/>
            <person name="Yan J."/>
        </authorList>
    </citation>
    <scope>NUCLEOTIDE SEQUENCE [LARGE SCALE GENOMIC DNA]</scope>
    <source>
        <strain evidence="2">Ta-2019</strain>
    </source>
</reference>
<dbReference type="Pfam" id="PF00078">
    <property type="entry name" value="RVT_1"/>
    <property type="match status" value="1"/>
</dbReference>
<dbReference type="InterPro" id="IPR043502">
    <property type="entry name" value="DNA/RNA_pol_sf"/>
</dbReference>
<dbReference type="InterPro" id="IPR000477">
    <property type="entry name" value="RT_dom"/>
</dbReference>
<dbReference type="Gene3D" id="3.10.10.10">
    <property type="entry name" value="HIV Type 1 Reverse Transcriptase, subunit A, domain 1"/>
    <property type="match status" value="1"/>
</dbReference>
<keyword evidence="3" id="KW-1185">Reference proteome</keyword>
<dbReference type="InterPro" id="IPR053134">
    <property type="entry name" value="RNA-dir_DNA_polymerase"/>
</dbReference>
<dbReference type="AlphaFoldDB" id="A0AA38CDJ0"/>
<dbReference type="Gene3D" id="3.30.70.270">
    <property type="match status" value="1"/>
</dbReference>
<dbReference type="InterPro" id="IPR043128">
    <property type="entry name" value="Rev_trsase/Diguanyl_cyclase"/>
</dbReference>
<dbReference type="PANTHER" id="PTHR24559:SF444">
    <property type="entry name" value="REVERSE TRANSCRIPTASE DOMAIN-CONTAINING PROTEIN"/>
    <property type="match status" value="1"/>
</dbReference>
<sequence length="226" mass="26346">DKANIQVKGEDSVSILVEEGKSLQVGKVTTERERYEFIQLCQEFPDVFAWSYEDLKGFNPELAQHTIELDLSTKPIRQKQRPFNPHMEPLMRKELNKLIESRIIFPIKHSSWVANLVPFRKNSEEIRLCVDFRNLNRASLKDHYPLPSMDQILQVVAGSERFSLLDGYSGYNQVMVKEEDQFKTTFTTKWGTYAYRKIPFGLSNARATFQRAMDMAFKDLINNMVL</sequence>
<dbReference type="SUPFAM" id="SSF56672">
    <property type="entry name" value="DNA/RNA polymerases"/>
    <property type="match status" value="1"/>
</dbReference>
<evidence type="ECO:0000313" key="3">
    <source>
        <dbReference type="Proteomes" id="UP000824469"/>
    </source>
</evidence>
<dbReference type="CDD" id="cd01647">
    <property type="entry name" value="RT_LTR"/>
    <property type="match status" value="1"/>
</dbReference>
<evidence type="ECO:0000259" key="1">
    <source>
        <dbReference type="Pfam" id="PF00078"/>
    </source>
</evidence>
<dbReference type="PANTHER" id="PTHR24559">
    <property type="entry name" value="TRANSPOSON TY3-I GAG-POL POLYPROTEIN"/>
    <property type="match status" value="1"/>
</dbReference>
<name>A0AA38CDJ0_TAXCH</name>
<dbReference type="EMBL" id="JAHRHJ020000010">
    <property type="protein sequence ID" value="KAH9297013.1"/>
    <property type="molecule type" value="Genomic_DNA"/>
</dbReference>
<gene>
    <name evidence="2" type="ORF">KI387_028695</name>
</gene>
<feature type="non-terminal residue" evidence="2">
    <location>
        <position position="226"/>
    </location>
</feature>
<organism evidence="2 3">
    <name type="scientific">Taxus chinensis</name>
    <name type="common">Chinese yew</name>
    <name type="synonym">Taxus wallichiana var. chinensis</name>
    <dbReference type="NCBI Taxonomy" id="29808"/>
    <lineage>
        <taxon>Eukaryota</taxon>
        <taxon>Viridiplantae</taxon>
        <taxon>Streptophyta</taxon>
        <taxon>Embryophyta</taxon>
        <taxon>Tracheophyta</taxon>
        <taxon>Spermatophyta</taxon>
        <taxon>Pinopsida</taxon>
        <taxon>Pinidae</taxon>
        <taxon>Conifers II</taxon>
        <taxon>Cupressales</taxon>
        <taxon>Taxaceae</taxon>
        <taxon>Taxus</taxon>
    </lineage>
</organism>
<dbReference type="Proteomes" id="UP000824469">
    <property type="component" value="Unassembled WGS sequence"/>
</dbReference>
<feature type="non-terminal residue" evidence="2">
    <location>
        <position position="1"/>
    </location>
</feature>
<protein>
    <recommendedName>
        <fullName evidence="1">Reverse transcriptase domain-containing protein</fullName>
    </recommendedName>
</protein>
<proteinExistence type="predicted"/>